<keyword evidence="3" id="KW-1015">Disulfide bond</keyword>
<evidence type="ECO:0000256" key="2">
    <source>
        <dbReference type="ARBA" id="ARBA00022729"/>
    </source>
</evidence>
<dbReference type="GO" id="GO:0004185">
    <property type="term" value="F:serine-type carboxypeptidase activity"/>
    <property type="evidence" value="ECO:0007669"/>
    <property type="project" value="InterPro"/>
</dbReference>
<dbReference type="OrthoDB" id="443318at2759"/>
<dbReference type="PANTHER" id="PTHR11802:SF132">
    <property type="entry name" value="SERINE CARBOXYPEPTIDASE-LIKE 36-RELATED"/>
    <property type="match status" value="1"/>
</dbReference>
<keyword evidence="6" id="KW-1185">Reference proteome</keyword>
<organism evidence="5 6">
    <name type="scientific">Dioscorea zingiberensis</name>
    <dbReference type="NCBI Taxonomy" id="325984"/>
    <lineage>
        <taxon>Eukaryota</taxon>
        <taxon>Viridiplantae</taxon>
        <taxon>Streptophyta</taxon>
        <taxon>Embryophyta</taxon>
        <taxon>Tracheophyta</taxon>
        <taxon>Spermatophyta</taxon>
        <taxon>Magnoliopsida</taxon>
        <taxon>Liliopsida</taxon>
        <taxon>Dioscoreales</taxon>
        <taxon>Dioscoreaceae</taxon>
        <taxon>Dioscorea</taxon>
    </lineage>
</organism>
<accession>A0A9D5CX62</accession>
<evidence type="ECO:0000313" key="6">
    <source>
        <dbReference type="Proteomes" id="UP001085076"/>
    </source>
</evidence>
<dbReference type="EMBL" id="JAGGNH010000002">
    <property type="protein sequence ID" value="KAJ0981351.1"/>
    <property type="molecule type" value="Genomic_DNA"/>
</dbReference>
<dbReference type="Pfam" id="PF00450">
    <property type="entry name" value="Peptidase_S10"/>
    <property type="match status" value="1"/>
</dbReference>
<dbReference type="Gene3D" id="6.10.250.940">
    <property type="match status" value="1"/>
</dbReference>
<sequence length="291" mass="31976">MLNPRLSLSTLLNDVVTHPNGCFRSQRVLLVRIGFSSSGNGSDYSEDMRRVIGNGYFDGNTNTKATFDYMWTHALISDKAHQAIQSKCDFGSGNYSVGCYNALTSARLESGNIDYYDIYAPLCHSPSKATSGMASLVKEISPCADNFVFSYLNLPHVQQALHANVTGLPYPWTTCSRLVNSGNWKDAPRTMLPTINQLIASGIRVWLYSGDVDSVCPVTSTQYSINLLGLTVQTPWRPWYTNDEVGGYVVGYEGLTFATVRGAGHLVPSYQPERALTMIKSFLEGELPPAT</sequence>
<dbReference type="InterPro" id="IPR029058">
    <property type="entry name" value="AB_hydrolase_fold"/>
</dbReference>
<evidence type="ECO:0000256" key="3">
    <source>
        <dbReference type="ARBA" id="ARBA00023157"/>
    </source>
</evidence>
<keyword evidence="2" id="KW-0732">Signal</keyword>
<dbReference type="AlphaFoldDB" id="A0A9D5CX62"/>
<comment type="similarity">
    <text evidence="1">Belongs to the peptidase S10 family.</text>
</comment>
<dbReference type="Gene3D" id="3.40.50.11320">
    <property type="match status" value="1"/>
</dbReference>
<evidence type="ECO:0008006" key="7">
    <source>
        <dbReference type="Google" id="ProtNLM"/>
    </source>
</evidence>
<dbReference type="InterPro" id="IPR001563">
    <property type="entry name" value="Peptidase_S10"/>
</dbReference>
<dbReference type="PANTHER" id="PTHR11802">
    <property type="entry name" value="SERINE PROTEASE FAMILY S10 SERINE CARBOXYPEPTIDASE"/>
    <property type="match status" value="1"/>
</dbReference>
<evidence type="ECO:0000256" key="1">
    <source>
        <dbReference type="ARBA" id="ARBA00009431"/>
    </source>
</evidence>
<keyword evidence="4" id="KW-0325">Glycoprotein</keyword>
<proteinExistence type="inferred from homology"/>
<dbReference type="SUPFAM" id="SSF53474">
    <property type="entry name" value="alpha/beta-Hydrolases"/>
    <property type="match status" value="1"/>
</dbReference>
<evidence type="ECO:0000256" key="4">
    <source>
        <dbReference type="ARBA" id="ARBA00023180"/>
    </source>
</evidence>
<comment type="caution">
    <text evidence="5">The sequence shown here is derived from an EMBL/GenBank/DDBJ whole genome shotgun (WGS) entry which is preliminary data.</text>
</comment>
<dbReference type="Proteomes" id="UP001085076">
    <property type="component" value="Miscellaneous, Linkage group lg02"/>
</dbReference>
<reference evidence="5" key="1">
    <citation type="submission" date="2021-03" db="EMBL/GenBank/DDBJ databases">
        <authorList>
            <person name="Li Z."/>
            <person name="Yang C."/>
        </authorList>
    </citation>
    <scope>NUCLEOTIDE SEQUENCE</scope>
    <source>
        <strain evidence="5">Dzin_1.0</strain>
        <tissue evidence="5">Leaf</tissue>
    </source>
</reference>
<dbReference type="FunFam" id="3.40.50.11320:FF:000002">
    <property type="entry name" value="Carboxypeptidase"/>
    <property type="match status" value="1"/>
</dbReference>
<dbReference type="Gene3D" id="3.40.50.1820">
    <property type="entry name" value="alpha/beta hydrolase"/>
    <property type="match status" value="1"/>
</dbReference>
<dbReference type="InterPro" id="IPR033124">
    <property type="entry name" value="Ser_caboxypep_his_AS"/>
</dbReference>
<reference evidence="5" key="2">
    <citation type="journal article" date="2022" name="Hortic Res">
        <title>The genome of Dioscorea zingiberensis sheds light on the biosynthesis, origin and evolution of the medicinally important diosgenin saponins.</title>
        <authorList>
            <person name="Li Y."/>
            <person name="Tan C."/>
            <person name="Li Z."/>
            <person name="Guo J."/>
            <person name="Li S."/>
            <person name="Chen X."/>
            <person name="Wang C."/>
            <person name="Dai X."/>
            <person name="Yang H."/>
            <person name="Song W."/>
            <person name="Hou L."/>
            <person name="Xu J."/>
            <person name="Tong Z."/>
            <person name="Xu A."/>
            <person name="Yuan X."/>
            <person name="Wang W."/>
            <person name="Yang Q."/>
            <person name="Chen L."/>
            <person name="Sun Z."/>
            <person name="Wang K."/>
            <person name="Pan B."/>
            <person name="Chen J."/>
            <person name="Bao Y."/>
            <person name="Liu F."/>
            <person name="Qi X."/>
            <person name="Gang D.R."/>
            <person name="Wen J."/>
            <person name="Li J."/>
        </authorList>
    </citation>
    <scope>NUCLEOTIDE SEQUENCE</scope>
    <source>
        <strain evidence="5">Dzin_1.0</strain>
    </source>
</reference>
<protein>
    <recommendedName>
        <fullName evidence="7">Carboxypeptidase</fullName>
    </recommendedName>
</protein>
<evidence type="ECO:0000313" key="5">
    <source>
        <dbReference type="EMBL" id="KAJ0981351.1"/>
    </source>
</evidence>
<gene>
    <name evidence="5" type="ORF">J5N97_009606</name>
</gene>
<dbReference type="PROSITE" id="PS00560">
    <property type="entry name" value="CARBOXYPEPT_SER_HIS"/>
    <property type="match status" value="1"/>
</dbReference>
<dbReference type="GO" id="GO:0005773">
    <property type="term" value="C:vacuole"/>
    <property type="evidence" value="ECO:0007669"/>
    <property type="project" value="TreeGrafter"/>
</dbReference>
<dbReference type="GO" id="GO:0006508">
    <property type="term" value="P:proteolysis"/>
    <property type="evidence" value="ECO:0007669"/>
    <property type="project" value="InterPro"/>
</dbReference>
<name>A0A9D5CX62_9LILI</name>